<dbReference type="RefSeq" id="WP_238233525.1">
    <property type="nucleotide sequence ID" value="NZ_BPQQ01000004.1"/>
</dbReference>
<comment type="caution">
    <text evidence="1">The sequence shown here is derived from an EMBL/GenBank/DDBJ whole genome shotgun (WGS) entry which is preliminary data.</text>
</comment>
<name>A0ABQ4S7X1_9HYPH</name>
<reference evidence="1" key="1">
    <citation type="journal article" date="2021" name="Front. Microbiol.">
        <title>Comprehensive Comparative Genomics and Phenotyping of Methylobacterium Species.</title>
        <authorList>
            <person name="Alessa O."/>
            <person name="Ogura Y."/>
            <person name="Fujitani Y."/>
            <person name="Takami H."/>
            <person name="Hayashi T."/>
            <person name="Sahin N."/>
            <person name="Tani A."/>
        </authorList>
    </citation>
    <scope>NUCLEOTIDE SEQUENCE</scope>
    <source>
        <strain evidence="1">DSM 17168</strain>
    </source>
</reference>
<keyword evidence="2" id="KW-1185">Reference proteome</keyword>
<protein>
    <submittedName>
        <fullName evidence="1">Uncharacterized protein</fullName>
    </submittedName>
</protein>
<sequence>MNDNLEAGELVRRCRMFEQVIALLVEHVHPRPTSSQRLALRVMRTLAARAEAEALPPATLAVLRRATRALAADAGSRIGSVLVSPLAPVLLAIAA</sequence>
<proteinExistence type="predicted"/>
<dbReference type="Proteomes" id="UP001055153">
    <property type="component" value="Unassembled WGS sequence"/>
</dbReference>
<reference evidence="1" key="2">
    <citation type="submission" date="2021-08" db="EMBL/GenBank/DDBJ databases">
        <authorList>
            <person name="Tani A."/>
            <person name="Ola A."/>
            <person name="Ogura Y."/>
            <person name="Katsura K."/>
            <person name="Hayashi T."/>
        </authorList>
    </citation>
    <scope>NUCLEOTIDE SEQUENCE</scope>
    <source>
        <strain evidence="1">DSM 17168</strain>
    </source>
</reference>
<gene>
    <name evidence="1" type="ORF">GMJLKIPL_0489</name>
</gene>
<organism evidence="1 2">
    <name type="scientific">Methylobacterium isbiliense</name>
    <dbReference type="NCBI Taxonomy" id="315478"/>
    <lineage>
        <taxon>Bacteria</taxon>
        <taxon>Pseudomonadati</taxon>
        <taxon>Pseudomonadota</taxon>
        <taxon>Alphaproteobacteria</taxon>
        <taxon>Hyphomicrobiales</taxon>
        <taxon>Methylobacteriaceae</taxon>
        <taxon>Methylobacterium</taxon>
    </lineage>
</organism>
<accession>A0ABQ4S7X1</accession>
<dbReference type="EMBL" id="BPQQ01000004">
    <property type="protein sequence ID" value="GJD98578.1"/>
    <property type="molecule type" value="Genomic_DNA"/>
</dbReference>
<evidence type="ECO:0000313" key="2">
    <source>
        <dbReference type="Proteomes" id="UP001055153"/>
    </source>
</evidence>
<evidence type="ECO:0000313" key="1">
    <source>
        <dbReference type="EMBL" id="GJD98578.1"/>
    </source>
</evidence>